<dbReference type="Pfam" id="PF01872">
    <property type="entry name" value="RibD_C"/>
    <property type="match status" value="1"/>
</dbReference>
<reference evidence="5 6" key="1">
    <citation type="submission" date="2018-06" db="EMBL/GenBank/DDBJ databases">
        <authorList>
            <consortium name="Pathogen Informatics"/>
            <person name="Doyle S."/>
        </authorList>
    </citation>
    <scope>NUCLEOTIDE SEQUENCE [LARGE SCALE GENOMIC DNA]</scope>
    <source>
        <strain evidence="5 6">NCTC12020</strain>
    </source>
</reference>
<dbReference type="AlphaFoldDB" id="A0A380NIG9"/>
<sequence length="241" mass="26441">MERPYIFCHMVTSLDGKIMGNFFDTPEGTKAGDVFYDIAFGEKPYYEMDGWISGRVTTDDNFTFYKEPVLDESAPLVPAGDFVVPKNEPLYYVSIDTSGRLGWESSTVIYETTRAQVIEVLTGKASNAYKAFLRSKNIPYIIAGDTELDYALAMDKLCKLFGVKRLMLGGGGIVNWSFIQAGLCDEVSVVIAASADGSMKTPALFAAPEGLATDTPQRFELIDVSAQTGGAIWARYKVIKP</sequence>
<dbReference type="PANTHER" id="PTHR38011:SF7">
    <property type="entry name" value="2,5-DIAMINO-6-RIBOSYLAMINO-4(3H)-PYRIMIDINONE 5'-PHOSPHATE REDUCTASE"/>
    <property type="match status" value="1"/>
</dbReference>
<organism evidence="5 6">
    <name type="scientific">Veillonella criceti</name>
    <dbReference type="NCBI Taxonomy" id="103891"/>
    <lineage>
        <taxon>Bacteria</taxon>
        <taxon>Bacillati</taxon>
        <taxon>Bacillota</taxon>
        <taxon>Negativicutes</taxon>
        <taxon>Veillonellales</taxon>
        <taxon>Veillonellaceae</taxon>
        <taxon>Veillonella</taxon>
    </lineage>
</organism>
<dbReference type="InterPro" id="IPR050765">
    <property type="entry name" value="Riboflavin_Biosynth_HTPR"/>
</dbReference>
<gene>
    <name evidence="5" type="ORF">NCTC12020_00597</name>
</gene>
<keyword evidence="6" id="KW-1185">Reference proteome</keyword>
<evidence type="ECO:0000256" key="1">
    <source>
        <dbReference type="ARBA" id="ARBA00005104"/>
    </source>
</evidence>
<evidence type="ECO:0000256" key="3">
    <source>
        <dbReference type="ARBA" id="ARBA00023002"/>
    </source>
</evidence>
<dbReference type="GO" id="GO:0008703">
    <property type="term" value="F:5-amino-6-(5-phosphoribosylamino)uracil reductase activity"/>
    <property type="evidence" value="ECO:0007669"/>
    <property type="project" value="InterPro"/>
</dbReference>
<keyword evidence="2" id="KW-0521">NADP</keyword>
<dbReference type="InterPro" id="IPR002734">
    <property type="entry name" value="RibDG_C"/>
</dbReference>
<feature type="domain" description="Bacterial bifunctional deaminase-reductase C-terminal" evidence="4">
    <location>
        <begin position="4"/>
        <end position="209"/>
    </location>
</feature>
<keyword evidence="3" id="KW-0560">Oxidoreductase</keyword>
<proteinExistence type="predicted"/>
<dbReference type="SUPFAM" id="SSF53597">
    <property type="entry name" value="Dihydrofolate reductase-like"/>
    <property type="match status" value="1"/>
</dbReference>
<name>A0A380NIG9_9FIRM</name>
<dbReference type="OrthoDB" id="9800865at2"/>
<evidence type="ECO:0000313" key="5">
    <source>
        <dbReference type="EMBL" id="SUP41532.1"/>
    </source>
</evidence>
<dbReference type="Gene3D" id="3.40.430.10">
    <property type="entry name" value="Dihydrofolate Reductase, subunit A"/>
    <property type="match status" value="1"/>
</dbReference>
<evidence type="ECO:0000256" key="2">
    <source>
        <dbReference type="ARBA" id="ARBA00022857"/>
    </source>
</evidence>
<evidence type="ECO:0000313" key="6">
    <source>
        <dbReference type="Proteomes" id="UP000255367"/>
    </source>
</evidence>
<comment type="pathway">
    <text evidence="1">Cofactor biosynthesis; riboflavin biosynthesis.</text>
</comment>
<dbReference type="GO" id="GO:0009231">
    <property type="term" value="P:riboflavin biosynthetic process"/>
    <property type="evidence" value="ECO:0007669"/>
    <property type="project" value="InterPro"/>
</dbReference>
<dbReference type="Proteomes" id="UP000255367">
    <property type="component" value="Unassembled WGS sequence"/>
</dbReference>
<accession>A0A380NIG9</accession>
<evidence type="ECO:0000259" key="4">
    <source>
        <dbReference type="Pfam" id="PF01872"/>
    </source>
</evidence>
<dbReference type="RefSeq" id="WP_115309834.1">
    <property type="nucleotide sequence ID" value="NZ_UHIO01000001.1"/>
</dbReference>
<dbReference type="InterPro" id="IPR024072">
    <property type="entry name" value="DHFR-like_dom_sf"/>
</dbReference>
<dbReference type="PANTHER" id="PTHR38011">
    <property type="entry name" value="DIHYDROFOLATE REDUCTASE FAMILY PROTEIN (AFU_ORTHOLOGUE AFUA_8G06820)"/>
    <property type="match status" value="1"/>
</dbReference>
<dbReference type="EMBL" id="UHIO01000001">
    <property type="protein sequence ID" value="SUP41532.1"/>
    <property type="molecule type" value="Genomic_DNA"/>
</dbReference>
<protein>
    <submittedName>
        <fullName evidence="5">5-amino-6-(5-phosphoribosylamino)uracil reductase</fullName>
    </submittedName>
</protein>